<gene>
    <name evidence="2" type="ORF">Ccr32_gp307</name>
</gene>
<organism evidence="2 3">
    <name type="scientific">Caulobacter phage Ccr32</name>
    <dbReference type="NCBI Taxonomy" id="1959738"/>
    <lineage>
        <taxon>Viruses</taxon>
        <taxon>Duplodnaviria</taxon>
        <taxon>Heunggongvirae</taxon>
        <taxon>Uroviricota</taxon>
        <taxon>Caudoviricetes</taxon>
        <taxon>Jeanschmidtviridae</taxon>
        <taxon>Shapirovirus</taxon>
        <taxon>Shapirovirus cbk</taxon>
    </lineage>
</organism>
<sequence length="234" mass="24892">MPTTLRSTSPSDPRPTAIDPDVLALAIGKVLPDILAWANLRQPGFGEADVRHAVVTALHIAGLDAFRLGVVLASQFNWSVDYSLVRLLDSVIEALPTAYRAVTGRWVARTGIRFPAKEGDTIEFAAANGARRVGKVVGVSALTATAYVQPAVGTEFTDPPIEIAAEAVIANVSQKRYQPEHPILGARYEDAPALGAQAEAERVRRTDAAASPRTPAPHPHLTDFRPDPDGPAIA</sequence>
<protein>
    <submittedName>
        <fullName evidence="2">Uncharacterized protein</fullName>
    </submittedName>
</protein>
<feature type="region of interest" description="Disordered" evidence="1">
    <location>
        <begin position="195"/>
        <end position="234"/>
    </location>
</feature>
<name>A0A1V0EE88_9CAUD</name>
<proteinExistence type="predicted"/>
<evidence type="ECO:0000256" key="1">
    <source>
        <dbReference type="SAM" id="MobiDB-lite"/>
    </source>
</evidence>
<evidence type="ECO:0000313" key="2">
    <source>
        <dbReference type="EMBL" id="ARB15225.1"/>
    </source>
</evidence>
<accession>A0A1V0EE88</accession>
<reference evidence="3" key="1">
    <citation type="journal article" date="2017" name="Curr. Microbiol.">
        <title>Genomic Diversity of Type B3 Bacteriophages of Caulobacter crescentus.</title>
        <authorList>
            <person name="Ash K.T."/>
            <person name="Drake K.M."/>
            <person name="Gibbs W.S."/>
            <person name="Ely B."/>
        </authorList>
    </citation>
    <scope>NUCLEOTIDE SEQUENCE [LARGE SCALE GENOMIC DNA]</scope>
</reference>
<dbReference type="EMBL" id="KY555146">
    <property type="protein sequence ID" value="ARB15225.1"/>
    <property type="molecule type" value="Genomic_DNA"/>
</dbReference>
<dbReference type="Proteomes" id="UP000222485">
    <property type="component" value="Genome"/>
</dbReference>
<evidence type="ECO:0000313" key="3">
    <source>
        <dbReference type="Proteomes" id="UP000222485"/>
    </source>
</evidence>